<gene>
    <name evidence="2" type="ORF">D5F11_021675</name>
</gene>
<dbReference type="InterPro" id="IPR009319">
    <property type="entry name" value="Phage_A118_VSP1"/>
</dbReference>
<evidence type="ECO:0000313" key="3">
    <source>
        <dbReference type="Proteomes" id="UP000287296"/>
    </source>
</evidence>
<keyword evidence="1" id="KW-0175">Coiled coil</keyword>
<dbReference type="RefSeq" id="WP_120118320.1">
    <property type="nucleotide sequence ID" value="NZ_QYTW02000030.1"/>
</dbReference>
<name>A0A429X2S6_SIMTE</name>
<organism evidence="2 3">
    <name type="scientific">Siminovitchia terrae</name>
    <name type="common">Bacillus terrae</name>
    <dbReference type="NCBI Taxonomy" id="1914933"/>
    <lineage>
        <taxon>Bacteria</taxon>
        <taxon>Bacillati</taxon>
        <taxon>Bacillota</taxon>
        <taxon>Bacilli</taxon>
        <taxon>Bacillales</taxon>
        <taxon>Bacillaceae</taxon>
        <taxon>Siminovitchia</taxon>
    </lineage>
</organism>
<reference evidence="2 3" key="1">
    <citation type="submission" date="2018-12" db="EMBL/GenBank/DDBJ databases">
        <authorList>
            <person name="Sun L."/>
            <person name="Chen Z."/>
        </authorList>
    </citation>
    <scope>NUCLEOTIDE SEQUENCE [LARGE SCALE GENOMIC DNA]</scope>
    <source>
        <strain evidence="2 3">LMG 29736</strain>
    </source>
</reference>
<evidence type="ECO:0000313" key="2">
    <source>
        <dbReference type="EMBL" id="RST57673.1"/>
    </source>
</evidence>
<sequence>MVKPKITPYQLDLWSSNMAELYNSLEGEIIRIIIKRLKNGSDDITEWQAQKLSELRLFNRKVTKLLAKVTGVAEPEIKRMFEESGHEIVQDVDKAMPYQAKPMPNNLDNVMRAYHDQVWSEIDNYVNQTLITTNYRVGTAQRAYQDVLNRTTAMFNTGLYTFEQSLERSITELAQKGIKSTMVDRGGHAWSLEGYTRTVLKSTLGNTYNELRKDRMAEYDVHTVVVTSHAGARKQCSAIQGHVVDLRFPSEIPPDNEYKSIYDPSWGAEYGTAGGHRGVNCRHLHIPFIPGVNTNNQPQYDSELNQEVAKARDTQRRIEREIVKYKKNLMVAEKLGSKKADHWRMMVRRRQAAMRDHLSKNGEHLSRNYKREKVYTPLDTLLKDFDYKK</sequence>
<dbReference type="AlphaFoldDB" id="A0A429X2S6"/>
<feature type="coiled-coil region" evidence="1">
    <location>
        <begin position="301"/>
        <end position="335"/>
    </location>
</feature>
<comment type="caution">
    <text evidence="2">The sequence shown here is derived from an EMBL/GenBank/DDBJ whole genome shotgun (WGS) entry which is preliminary data.</text>
</comment>
<dbReference type="Proteomes" id="UP000287296">
    <property type="component" value="Unassembled WGS sequence"/>
</dbReference>
<dbReference type="EMBL" id="QYTW02000030">
    <property type="protein sequence ID" value="RST57673.1"/>
    <property type="molecule type" value="Genomic_DNA"/>
</dbReference>
<dbReference type="GO" id="GO:0005198">
    <property type="term" value="F:structural molecule activity"/>
    <property type="evidence" value="ECO:0007669"/>
    <property type="project" value="InterPro"/>
</dbReference>
<accession>A0A429X2S6</accession>
<evidence type="ECO:0000256" key="1">
    <source>
        <dbReference type="SAM" id="Coils"/>
    </source>
</evidence>
<protein>
    <submittedName>
        <fullName evidence="2">Capsid protein</fullName>
    </submittedName>
</protein>
<dbReference type="Pfam" id="PF06152">
    <property type="entry name" value="Phage_min_cap2"/>
    <property type="match status" value="1"/>
</dbReference>
<dbReference type="OrthoDB" id="3197444at2"/>
<proteinExistence type="predicted"/>